<dbReference type="InterPro" id="IPR022435">
    <property type="entry name" value="Surface-anchored_actinobac"/>
</dbReference>
<sequence length="533" mass="55223">MHYSPSFASRRVPLRRRFIHVFAAVFATALAFFSPAAALAFDEVFDSGHVDAFYVTAPDGQLHLSMKEDITGSGVPRSGDDVVLKVVEDAWSDATEAVPEIGQPTYFLPQSQDQRIIWPGWDTQPARDGGFDNVDLEFAEVSGPGSVYVFETSGFGGIQAVTDSGSMELTSGEVINQPNPAHRHVNWAFSEAGTYTMTVRAHSNGETSNAVTYTWEVGDGGDASTADRSADTGEVNNDQEATNAQRPADKGGAAAADKSGASGDEECTPGMTPQIKDDTVSPSQWRDADGATFYLSDKSSVDLPQEVGPVPAGQAWMIGSTQVDGVPWLGANTQSPSMRENIPGDVTWELAGFKGPGPMMVYSQGGLGKIVGDEWFRGNADAAEGTYSIAPNTHVHPNWVFGAQGTYDVTIRQVAKTNEGKQVAGEATLHFVVGGDKPAEAFDNGHFDLGAAVNPEGGDCGHGAAAGGASASAGGSAASTGSNTGQAAQAPSKGGSLANTGTPIVPFGIGALGLGMLFLGLGIARLAVAKAAD</sequence>
<dbReference type="NCBIfam" id="TIGR03769">
    <property type="entry name" value="P_ac_wall_RPT"/>
    <property type="match status" value="2"/>
</dbReference>
<keyword evidence="3" id="KW-0732">Signal</keyword>
<evidence type="ECO:0000313" key="5">
    <source>
        <dbReference type="Proteomes" id="UP000603369"/>
    </source>
</evidence>
<feature type="chain" id="PRO_5034301442" evidence="3">
    <location>
        <begin position="41"/>
        <end position="533"/>
    </location>
</feature>
<accession>A0A8I1HRY3</accession>
<feature type="compositionally biased region" description="Polar residues" evidence="1">
    <location>
        <begin position="234"/>
        <end position="245"/>
    </location>
</feature>
<feature type="region of interest" description="Disordered" evidence="1">
    <location>
        <begin position="215"/>
        <end position="284"/>
    </location>
</feature>
<evidence type="ECO:0000256" key="1">
    <source>
        <dbReference type="SAM" id="MobiDB-lite"/>
    </source>
</evidence>
<dbReference type="RefSeq" id="WP_005323311.1">
    <property type="nucleotide sequence ID" value="NZ_CP175765.1"/>
</dbReference>
<protein>
    <submittedName>
        <fullName evidence="4">Choice-of-anchor M domain-containing protein</fullName>
    </submittedName>
</protein>
<dbReference type="Proteomes" id="UP000603369">
    <property type="component" value="Unassembled WGS sequence"/>
</dbReference>
<feature type="compositionally biased region" description="Low complexity" evidence="1">
    <location>
        <begin position="471"/>
        <end position="488"/>
    </location>
</feature>
<name>A0A8I1HRY3_9CORY</name>
<gene>
    <name evidence="4" type="ORF">JDP02_01010</name>
</gene>
<organism evidence="4 5">
    <name type="scientific">Corynebacterium tuberculostearicum</name>
    <dbReference type="NCBI Taxonomy" id="38304"/>
    <lineage>
        <taxon>Bacteria</taxon>
        <taxon>Bacillati</taxon>
        <taxon>Actinomycetota</taxon>
        <taxon>Actinomycetes</taxon>
        <taxon>Mycobacteriales</taxon>
        <taxon>Corynebacteriaceae</taxon>
        <taxon>Corynebacterium</taxon>
    </lineage>
</organism>
<feature type="transmembrane region" description="Helical" evidence="2">
    <location>
        <begin position="504"/>
        <end position="528"/>
    </location>
</feature>
<evidence type="ECO:0000256" key="2">
    <source>
        <dbReference type="SAM" id="Phobius"/>
    </source>
</evidence>
<reference evidence="4 5" key="1">
    <citation type="submission" date="2020-12" db="EMBL/GenBank/DDBJ databases">
        <title>Draft genome sequence of the commensal strain Corynebacterium tuberculostearicum MFP09/CIP 102622 isolated from human skin.</title>
        <authorList>
            <person name="Boukerb A.M."/>
            <person name="Janvier X."/>
            <person name="Feuilloley M.G.J."/>
            <person name="Groboillot A."/>
        </authorList>
    </citation>
    <scope>NUCLEOTIDE SEQUENCE [LARGE SCALE GENOMIC DNA]</scope>
    <source>
        <strain evidence="4 5">CIP 102622</strain>
    </source>
</reference>
<dbReference type="NCBIfam" id="NF038134">
    <property type="entry name" value="choice_anch_M"/>
    <property type="match status" value="2"/>
</dbReference>
<feature type="signal peptide" evidence="3">
    <location>
        <begin position="1"/>
        <end position="40"/>
    </location>
</feature>
<evidence type="ECO:0000313" key="4">
    <source>
        <dbReference type="EMBL" id="MBK3427099.1"/>
    </source>
</evidence>
<proteinExistence type="predicted"/>
<keyword evidence="2" id="KW-0472">Membrane</keyword>
<keyword evidence="2" id="KW-0812">Transmembrane</keyword>
<feature type="region of interest" description="Disordered" evidence="1">
    <location>
        <begin position="471"/>
        <end position="495"/>
    </location>
</feature>
<evidence type="ECO:0000256" key="3">
    <source>
        <dbReference type="SAM" id="SignalP"/>
    </source>
</evidence>
<dbReference type="EMBL" id="JAEHFL010000001">
    <property type="protein sequence ID" value="MBK3427099.1"/>
    <property type="molecule type" value="Genomic_DNA"/>
</dbReference>
<comment type="caution">
    <text evidence="4">The sequence shown here is derived from an EMBL/GenBank/DDBJ whole genome shotgun (WGS) entry which is preliminary data.</text>
</comment>
<dbReference type="AlphaFoldDB" id="A0A8I1HRY3"/>
<feature type="compositionally biased region" description="Low complexity" evidence="1">
    <location>
        <begin position="250"/>
        <end position="262"/>
    </location>
</feature>
<keyword evidence="2" id="KW-1133">Transmembrane helix</keyword>
<keyword evidence="5" id="KW-1185">Reference proteome</keyword>